<proteinExistence type="predicted"/>
<evidence type="ECO:0000313" key="3">
    <source>
        <dbReference type="EMBL" id="KAK8143168.1"/>
    </source>
</evidence>
<feature type="compositionally biased region" description="Polar residues" evidence="2">
    <location>
        <begin position="397"/>
        <end position="414"/>
    </location>
</feature>
<dbReference type="AlphaFoldDB" id="A0AAW0RLU7"/>
<gene>
    <name evidence="3" type="ORF">G3M48_007611</name>
</gene>
<feature type="compositionally biased region" description="Low complexity" evidence="2">
    <location>
        <begin position="10"/>
        <end position="21"/>
    </location>
</feature>
<dbReference type="Proteomes" id="UP001397290">
    <property type="component" value="Unassembled WGS sequence"/>
</dbReference>
<keyword evidence="4" id="KW-1185">Reference proteome</keyword>
<reference evidence="3 4" key="1">
    <citation type="submission" date="2020-02" db="EMBL/GenBank/DDBJ databases">
        <title>Comparative genomics of the hypocrealean fungal genus Beauvera.</title>
        <authorList>
            <person name="Showalter D.N."/>
            <person name="Bushley K.E."/>
            <person name="Rehner S.A."/>
        </authorList>
    </citation>
    <scope>NUCLEOTIDE SEQUENCE [LARGE SCALE GENOMIC DNA]</scope>
    <source>
        <strain evidence="3 4">ARSEF4384</strain>
    </source>
</reference>
<evidence type="ECO:0000256" key="1">
    <source>
        <dbReference type="SAM" id="Coils"/>
    </source>
</evidence>
<accession>A0AAW0RLU7</accession>
<protein>
    <recommendedName>
        <fullName evidence="5">MEI5 protein</fullName>
    </recommendedName>
</protein>
<dbReference type="EMBL" id="JAAHCF010000546">
    <property type="protein sequence ID" value="KAK8143168.1"/>
    <property type="molecule type" value="Genomic_DNA"/>
</dbReference>
<feature type="region of interest" description="Disordered" evidence="2">
    <location>
        <begin position="1"/>
        <end position="21"/>
    </location>
</feature>
<name>A0AAW0RLU7_9HYPO</name>
<evidence type="ECO:0000256" key="2">
    <source>
        <dbReference type="SAM" id="MobiDB-lite"/>
    </source>
</evidence>
<keyword evidence="1" id="KW-0175">Coiled coil</keyword>
<comment type="caution">
    <text evidence="3">The sequence shown here is derived from an EMBL/GenBank/DDBJ whole genome shotgun (WGS) entry which is preliminary data.</text>
</comment>
<organism evidence="3 4">
    <name type="scientific">Beauveria asiatica</name>
    <dbReference type="NCBI Taxonomy" id="1069075"/>
    <lineage>
        <taxon>Eukaryota</taxon>
        <taxon>Fungi</taxon>
        <taxon>Dikarya</taxon>
        <taxon>Ascomycota</taxon>
        <taxon>Pezizomycotina</taxon>
        <taxon>Sordariomycetes</taxon>
        <taxon>Hypocreomycetidae</taxon>
        <taxon>Hypocreales</taxon>
        <taxon>Cordycipitaceae</taxon>
        <taxon>Beauveria</taxon>
    </lineage>
</organism>
<evidence type="ECO:0000313" key="4">
    <source>
        <dbReference type="Proteomes" id="UP001397290"/>
    </source>
</evidence>
<sequence length="518" mass="57251">MAGKGKQDSNAENGAPAANAVNGATPDLIALFASSDIFQQILKVDVDNKRLRERNADLEVVNRTNWDTILGDRDSWKADKAAMERELEDGRTEVKSLREAKTKADELSKQVQAQEKQILAQGETIKKKDSEIGRQESLCAKAKEQLEQEKASAKVIAHSLQEVKKSLMRAKEELGTVKEDLAEFRSFTAPLQRMENGKGQIQKALADTFSRFLEFFLAEFSVDVKTHVLTTGTPLEEHCINIPLPASNSPAAKQMRVAAALRVAGMFLQRHVFRHALVSYELDRALDAVALVNPDHEAFVRSVLLKLHKVAPEEQEEMQKDNVDSAVKEIAGTLGQIVPNVEGFHSRLQPLCEMAAEAWKPTAEMEGRIEAHIRFIESDDCRPVPFPEAQSEPPPNGVNSNDNKPAESPSNPVQLSKGDLARVIWPLAMAHHFDSDGPEFEVMSCGYVLTSAQIQEAEEEVSRESTPRKKARLESRLHMGEKKRRNSIAPGGGGGGEYRRCQDQNCGSFAGIDGGLTW</sequence>
<evidence type="ECO:0008006" key="5">
    <source>
        <dbReference type="Google" id="ProtNLM"/>
    </source>
</evidence>
<feature type="region of interest" description="Disordered" evidence="2">
    <location>
        <begin position="382"/>
        <end position="415"/>
    </location>
</feature>
<feature type="coiled-coil region" evidence="1">
    <location>
        <begin position="73"/>
        <end position="180"/>
    </location>
</feature>